<comment type="caution">
    <text evidence="1">The sequence shown here is derived from an EMBL/GenBank/DDBJ whole genome shotgun (WGS) entry which is preliminary data.</text>
</comment>
<name>A0ACC5R3Y5_9HYPH</name>
<protein>
    <submittedName>
        <fullName evidence="1">Lrp/AsnC family transcriptional regulator</fullName>
    </submittedName>
</protein>
<proteinExistence type="predicted"/>
<dbReference type="EMBL" id="JAENHL010000007">
    <property type="protein sequence ID" value="MBK1867359.1"/>
    <property type="molecule type" value="Genomic_DNA"/>
</dbReference>
<evidence type="ECO:0000313" key="2">
    <source>
        <dbReference type="Proteomes" id="UP000616151"/>
    </source>
</evidence>
<gene>
    <name evidence="1" type="ORF">JHL16_13470</name>
</gene>
<accession>A0ACC5R3Y5</accession>
<dbReference type="Proteomes" id="UP000616151">
    <property type="component" value="Unassembled WGS sequence"/>
</dbReference>
<evidence type="ECO:0000313" key="1">
    <source>
        <dbReference type="EMBL" id="MBK1867359.1"/>
    </source>
</evidence>
<reference evidence="1" key="1">
    <citation type="submission" date="2021-01" db="EMBL/GenBank/DDBJ databases">
        <authorList>
            <person name="Sun Q."/>
        </authorList>
    </citation>
    <scope>NUCLEOTIDE SEQUENCE</scope>
    <source>
        <strain evidence="1">YIM B02566</strain>
    </source>
</reference>
<organism evidence="1 2">
    <name type="scientific">Taklimakanibacter albus</name>
    <dbReference type="NCBI Taxonomy" id="2800327"/>
    <lineage>
        <taxon>Bacteria</taxon>
        <taxon>Pseudomonadati</taxon>
        <taxon>Pseudomonadota</taxon>
        <taxon>Alphaproteobacteria</taxon>
        <taxon>Hyphomicrobiales</taxon>
        <taxon>Aestuariivirgaceae</taxon>
        <taxon>Taklimakanibacter</taxon>
    </lineage>
</organism>
<keyword evidence="2" id="KW-1185">Reference proteome</keyword>
<sequence length="157" mass="17443">MTVTGQLDAIDWRILKTLQDNGRITNVELAEKVGLSPPPCLRRVRALEEAGYIAGYRAMLNAEKLGFEIMVFAMVGLKSQAETELSSFIERVKAWPLVRECYAVSGEADFMLKCVGANLHAMQDFIIKDLTAAANVDSVKTTLILRREKYEPGIPIP</sequence>